<keyword evidence="9" id="KW-0067">ATP-binding</keyword>
<dbReference type="EMBL" id="UOGH01000067">
    <property type="protein sequence ID" value="VAX27899.1"/>
    <property type="molecule type" value="Genomic_DNA"/>
</dbReference>
<dbReference type="InterPro" id="IPR035965">
    <property type="entry name" value="PAS-like_dom_sf"/>
</dbReference>
<dbReference type="CDD" id="cd00082">
    <property type="entry name" value="HisKA"/>
    <property type="match status" value="1"/>
</dbReference>
<feature type="coiled-coil region" evidence="12">
    <location>
        <begin position="58"/>
        <end position="85"/>
    </location>
</feature>
<evidence type="ECO:0000256" key="10">
    <source>
        <dbReference type="ARBA" id="ARBA00023012"/>
    </source>
</evidence>
<proteinExistence type="predicted"/>
<sequence length="439" mass="49428">MNDIILPLSLLLILYLLIKDIYLNRKIREVTDFIQELSEGNLRKRLFLKKGEKFSGIVSGLNRIAESFEEKIHEANEQSHRLESTLNNLPDGIVLLDNNGMVRFVNPAFETLFNVKASQLMGRGLNEVIRVPELSELIEITRTDRSLKKEAFIEPIDKHLQIKVIPFFGNSITEDKSHSPASREYTGAMIVFRDITEGKRTDETRRDFVANVSHELKTPITAIRGFTETLLDGAIEDRNDALRFLNTIKAHTERMDRLIGDLIKLSRIEFGAMPLEKTSLPLEPLVDDVFKGFETLCQGKGISLEKDMQKGCSVIEADPHRLIQILTNLVDNAVKFTESGHVTVKTGMQGSGYIISVEDTGMGIPRRHLSRLGERFFRVDPSRSRELGGTGLGLAIVKHLVRAHGWEMKIESEEGKGTAVRILLPEPYPAEEKLSNCSA</sequence>
<evidence type="ECO:0000256" key="8">
    <source>
        <dbReference type="ARBA" id="ARBA00022777"/>
    </source>
</evidence>
<name>A0A3B1CCG6_9ZZZZ</name>
<evidence type="ECO:0000259" key="13">
    <source>
        <dbReference type="PROSITE" id="PS50109"/>
    </source>
</evidence>
<keyword evidence="5" id="KW-0597">Phosphoprotein</keyword>
<keyword evidence="6 15" id="KW-0808">Transferase</keyword>
<protein>
    <recommendedName>
        <fullName evidence="3">histidine kinase</fullName>
        <ecNumber evidence="3">2.7.13.3</ecNumber>
    </recommendedName>
</protein>
<dbReference type="PRINTS" id="PR00344">
    <property type="entry name" value="BCTRLSENSOR"/>
</dbReference>
<dbReference type="InterPro" id="IPR004358">
    <property type="entry name" value="Sig_transdc_His_kin-like_C"/>
</dbReference>
<dbReference type="InterPro" id="IPR000014">
    <property type="entry name" value="PAS"/>
</dbReference>
<keyword evidence="12" id="KW-0175">Coiled coil</keyword>
<dbReference type="InterPro" id="IPR036890">
    <property type="entry name" value="HATPase_C_sf"/>
</dbReference>
<keyword evidence="8" id="KW-0418">Kinase</keyword>
<feature type="domain" description="Histidine kinase" evidence="13">
    <location>
        <begin position="211"/>
        <end position="428"/>
    </location>
</feature>
<dbReference type="GO" id="GO:0016036">
    <property type="term" value="P:cellular response to phosphate starvation"/>
    <property type="evidence" value="ECO:0007669"/>
    <property type="project" value="TreeGrafter"/>
</dbReference>
<dbReference type="FunFam" id="3.30.565.10:FF:000023">
    <property type="entry name" value="PAS domain-containing sensor histidine kinase"/>
    <property type="match status" value="1"/>
</dbReference>
<dbReference type="InterPro" id="IPR036097">
    <property type="entry name" value="HisK_dim/P_sf"/>
</dbReference>
<organism evidence="15">
    <name type="scientific">hydrothermal vent metagenome</name>
    <dbReference type="NCBI Taxonomy" id="652676"/>
    <lineage>
        <taxon>unclassified sequences</taxon>
        <taxon>metagenomes</taxon>
        <taxon>ecological metagenomes</taxon>
    </lineage>
</organism>
<dbReference type="SMART" id="SM00387">
    <property type="entry name" value="HATPase_c"/>
    <property type="match status" value="1"/>
</dbReference>
<accession>A0A3B1CCG6</accession>
<evidence type="ECO:0000256" key="6">
    <source>
        <dbReference type="ARBA" id="ARBA00022679"/>
    </source>
</evidence>
<dbReference type="GO" id="GO:0005886">
    <property type="term" value="C:plasma membrane"/>
    <property type="evidence" value="ECO:0007669"/>
    <property type="project" value="UniProtKB-SubCell"/>
</dbReference>
<keyword evidence="11" id="KW-0472">Membrane</keyword>
<keyword evidence="10" id="KW-0902">Two-component regulatory system</keyword>
<dbReference type="InterPro" id="IPR003594">
    <property type="entry name" value="HATPase_dom"/>
</dbReference>
<dbReference type="EC" id="2.7.13.3" evidence="3"/>
<dbReference type="GO" id="GO:0000155">
    <property type="term" value="F:phosphorelay sensor kinase activity"/>
    <property type="evidence" value="ECO:0007669"/>
    <property type="project" value="InterPro"/>
</dbReference>
<dbReference type="Pfam" id="PF00989">
    <property type="entry name" value="PAS"/>
    <property type="match status" value="1"/>
</dbReference>
<dbReference type="Gene3D" id="3.30.450.20">
    <property type="entry name" value="PAS domain"/>
    <property type="match status" value="1"/>
</dbReference>
<evidence type="ECO:0000256" key="12">
    <source>
        <dbReference type="SAM" id="Coils"/>
    </source>
</evidence>
<evidence type="ECO:0000256" key="7">
    <source>
        <dbReference type="ARBA" id="ARBA00022741"/>
    </source>
</evidence>
<dbReference type="PANTHER" id="PTHR45453">
    <property type="entry name" value="PHOSPHATE REGULON SENSOR PROTEIN PHOR"/>
    <property type="match status" value="1"/>
</dbReference>
<dbReference type="PANTHER" id="PTHR45453:SF1">
    <property type="entry name" value="PHOSPHATE REGULON SENSOR PROTEIN PHOR"/>
    <property type="match status" value="1"/>
</dbReference>
<evidence type="ECO:0000259" key="14">
    <source>
        <dbReference type="PROSITE" id="PS50112"/>
    </source>
</evidence>
<gene>
    <name evidence="15" type="ORF">MNBD_NITROSPIRAE02-700</name>
</gene>
<dbReference type="Pfam" id="PF02518">
    <property type="entry name" value="HATPase_c"/>
    <property type="match status" value="1"/>
</dbReference>
<dbReference type="SUPFAM" id="SSF55785">
    <property type="entry name" value="PYP-like sensor domain (PAS domain)"/>
    <property type="match status" value="1"/>
</dbReference>
<evidence type="ECO:0000313" key="15">
    <source>
        <dbReference type="EMBL" id="VAX27899.1"/>
    </source>
</evidence>
<evidence type="ECO:0000256" key="4">
    <source>
        <dbReference type="ARBA" id="ARBA00022475"/>
    </source>
</evidence>
<dbReference type="CDD" id="cd00130">
    <property type="entry name" value="PAS"/>
    <property type="match status" value="1"/>
</dbReference>
<keyword evidence="4" id="KW-1003">Cell membrane</keyword>
<evidence type="ECO:0000256" key="3">
    <source>
        <dbReference type="ARBA" id="ARBA00012438"/>
    </source>
</evidence>
<dbReference type="GO" id="GO:0006355">
    <property type="term" value="P:regulation of DNA-templated transcription"/>
    <property type="evidence" value="ECO:0007669"/>
    <property type="project" value="InterPro"/>
</dbReference>
<dbReference type="GO" id="GO:0005524">
    <property type="term" value="F:ATP binding"/>
    <property type="evidence" value="ECO:0007669"/>
    <property type="project" value="UniProtKB-KW"/>
</dbReference>
<dbReference type="InterPro" id="IPR013767">
    <property type="entry name" value="PAS_fold"/>
</dbReference>
<reference evidence="15" key="1">
    <citation type="submission" date="2018-06" db="EMBL/GenBank/DDBJ databases">
        <authorList>
            <person name="Zhirakovskaya E."/>
        </authorList>
    </citation>
    <scope>NUCLEOTIDE SEQUENCE</scope>
</reference>
<dbReference type="PROSITE" id="PS50112">
    <property type="entry name" value="PAS"/>
    <property type="match status" value="1"/>
</dbReference>
<dbReference type="SUPFAM" id="SSF47384">
    <property type="entry name" value="Homodimeric domain of signal transducing histidine kinase"/>
    <property type="match status" value="1"/>
</dbReference>
<comment type="catalytic activity">
    <reaction evidence="1">
        <text>ATP + protein L-histidine = ADP + protein N-phospho-L-histidine.</text>
        <dbReference type="EC" id="2.7.13.3"/>
    </reaction>
</comment>
<evidence type="ECO:0000256" key="2">
    <source>
        <dbReference type="ARBA" id="ARBA00004236"/>
    </source>
</evidence>
<dbReference type="Gene3D" id="1.10.287.130">
    <property type="match status" value="1"/>
</dbReference>
<keyword evidence="7" id="KW-0547">Nucleotide-binding</keyword>
<dbReference type="SMART" id="SM00388">
    <property type="entry name" value="HisKA"/>
    <property type="match status" value="1"/>
</dbReference>
<dbReference type="Gene3D" id="3.30.565.10">
    <property type="entry name" value="Histidine kinase-like ATPase, C-terminal domain"/>
    <property type="match status" value="1"/>
</dbReference>
<dbReference type="SUPFAM" id="SSF55874">
    <property type="entry name" value="ATPase domain of HSP90 chaperone/DNA topoisomerase II/histidine kinase"/>
    <property type="match status" value="1"/>
</dbReference>
<evidence type="ECO:0000256" key="5">
    <source>
        <dbReference type="ARBA" id="ARBA00022553"/>
    </source>
</evidence>
<dbReference type="InterPro" id="IPR050351">
    <property type="entry name" value="BphY/WalK/GraS-like"/>
</dbReference>
<dbReference type="AlphaFoldDB" id="A0A3B1CCG6"/>
<comment type="subcellular location">
    <subcellularLocation>
        <location evidence="2">Cell membrane</location>
    </subcellularLocation>
</comment>
<dbReference type="NCBIfam" id="TIGR00229">
    <property type="entry name" value="sensory_box"/>
    <property type="match status" value="1"/>
</dbReference>
<dbReference type="InterPro" id="IPR005467">
    <property type="entry name" value="His_kinase_dom"/>
</dbReference>
<dbReference type="FunFam" id="1.10.287.130:FF:000008">
    <property type="entry name" value="Two-component sensor histidine kinase"/>
    <property type="match status" value="1"/>
</dbReference>
<evidence type="ECO:0000256" key="11">
    <source>
        <dbReference type="ARBA" id="ARBA00023136"/>
    </source>
</evidence>
<evidence type="ECO:0000256" key="1">
    <source>
        <dbReference type="ARBA" id="ARBA00000085"/>
    </source>
</evidence>
<dbReference type="Pfam" id="PF00512">
    <property type="entry name" value="HisKA"/>
    <property type="match status" value="1"/>
</dbReference>
<dbReference type="GO" id="GO:0004721">
    <property type="term" value="F:phosphoprotein phosphatase activity"/>
    <property type="evidence" value="ECO:0007669"/>
    <property type="project" value="TreeGrafter"/>
</dbReference>
<evidence type="ECO:0000256" key="9">
    <source>
        <dbReference type="ARBA" id="ARBA00022840"/>
    </source>
</evidence>
<dbReference type="PROSITE" id="PS50109">
    <property type="entry name" value="HIS_KIN"/>
    <property type="match status" value="1"/>
</dbReference>
<feature type="domain" description="PAS" evidence="14">
    <location>
        <begin position="78"/>
        <end position="150"/>
    </location>
</feature>
<dbReference type="InterPro" id="IPR003661">
    <property type="entry name" value="HisK_dim/P_dom"/>
</dbReference>
<dbReference type="SMART" id="SM00091">
    <property type="entry name" value="PAS"/>
    <property type="match status" value="1"/>
</dbReference>